<reference evidence="1" key="1">
    <citation type="submission" date="2020-01" db="EMBL/GenBank/DDBJ databases">
        <authorList>
            <consortium name="DOE Joint Genome Institute"/>
            <person name="Haridas S."/>
            <person name="Albert R."/>
            <person name="Binder M."/>
            <person name="Bloem J."/>
            <person name="Labutti K."/>
            <person name="Salamov A."/>
            <person name="Andreopoulos B."/>
            <person name="Baker S.E."/>
            <person name="Barry K."/>
            <person name="Bills G."/>
            <person name="Bluhm B.H."/>
            <person name="Cannon C."/>
            <person name="Castanera R."/>
            <person name="Culley D.E."/>
            <person name="Daum C."/>
            <person name="Ezra D."/>
            <person name="Gonzalez J.B."/>
            <person name="Henrissat B."/>
            <person name="Kuo A."/>
            <person name="Liang C."/>
            <person name="Lipzen A."/>
            <person name="Lutzoni F."/>
            <person name="Magnuson J."/>
            <person name="Mondo S."/>
            <person name="Nolan M."/>
            <person name="Ohm R."/>
            <person name="Pangilinan J."/>
            <person name="Park H.-J."/>
            <person name="Ramirez L."/>
            <person name="Alfaro M."/>
            <person name="Sun H."/>
            <person name="Tritt A."/>
            <person name="Yoshinaga Y."/>
            <person name="Zwiers L.-H."/>
            <person name="Turgeon B.G."/>
            <person name="Goodwin S.B."/>
            <person name="Spatafora J.W."/>
            <person name="Crous P.W."/>
            <person name="Grigoriev I.V."/>
        </authorList>
    </citation>
    <scope>NUCLEOTIDE SEQUENCE</scope>
    <source>
        <strain evidence="1">IPT5</strain>
    </source>
</reference>
<dbReference type="AlphaFoldDB" id="A0A6A7AU48"/>
<dbReference type="EMBL" id="MU006333">
    <property type="protein sequence ID" value="KAF2846603.1"/>
    <property type="molecule type" value="Genomic_DNA"/>
</dbReference>
<sequence>MMQSDRHALVMITSPTLWPLLPIFGLDRSIGLFWCEEEETTHYSPRCLAFGLASVVLFRGRHMLLIRGSFCDVMWQHLSRAGCCQVTGLLISSGHWIRIVRQRSTVPIAVDVKQCIYDDRGCSWRQWVKSMIRLQWTSIRQMSREFEAQRCRRRQAQKGRQSTATRAAGCRTVDIAAPALMSVVEQAMA</sequence>
<dbReference type="Proteomes" id="UP000799423">
    <property type="component" value="Unassembled WGS sequence"/>
</dbReference>
<evidence type="ECO:0000313" key="1">
    <source>
        <dbReference type="EMBL" id="KAF2846603.1"/>
    </source>
</evidence>
<name>A0A6A7AU48_9PLEO</name>
<evidence type="ECO:0000313" key="2">
    <source>
        <dbReference type="Proteomes" id="UP000799423"/>
    </source>
</evidence>
<gene>
    <name evidence="1" type="ORF">T440DRAFT_224220</name>
</gene>
<proteinExistence type="predicted"/>
<protein>
    <submittedName>
        <fullName evidence="1">Uncharacterized protein</fullName>
    </submittedName>
</protein>
<organism evidence="1 2">
    <name type="scientific">Plenodomus tracheiphilus IPT5</name>
    <dbReference type="NCBI Taxonomy" id="1408161"/>
    <lineage>
        <taxon>Eukaryota</taxon>
        <taxon>Fungi</taxon>
        <taxon>Dikarya</taxon>
        <taxon>Ascomycota</taxon>
        <taxon>Pezizomycotina</taxon>
        <taxon>Dothideomycetes</taxon>
        <taxon>Pleosporomycetidae</taxon>
        <taxon>Pleosporales</taxon>
        <taxon>Pleosporineae</taxon>
        <taxon>Leptosphaeriaceae</taxon>
        <taxon>Plenodomus</taxon>
    </lineage>
</organism>
<keyword evidence="2" id="KW-1185">Reference proteome</keyword>
<accession>A0A6A7AU48</accession>